<dbReference type="InterPro" id="IPR001138">
    <property type="entry name" value="Zn2Cys6_DnaBD"/>
</dbReference>
<feature type="compositionally biased region" description="Polar residues" evidence="4">
    <location>
        <begin position="63"/>
        <end position="73"/>
    </location>
</feature>
<keyword evidence="3" id="KW-0539">Nucleus</keyword>
<feature type="domain" description="Zn(2)-C6 fungal-type" evidence="5">
    <location>
        <begin position="275"/>
        <end position="306"/>
    </location>
</feature>
<feature type="region of interest" description="Disordered" evidence="4">
    <location>
        <begin position="1081"/>
        <end position="1105"/>
    </location>
</feature>
<keyword evidence="7" id="KW-1185">Reference proteome</keyword>
<dbReference type="Pfam" id="PF04082">
    <property type="entry name" value="Fungal_trans"/>
    <property type="match status" value="1"/>
</dbReference>
<dbReference type="PANTHER" id="PTHR31001:SF81">
    <property type="entry name" value="ZN(II)2CYS6 TRANSCRIPTION FACTOR"/>
    <property type="match status" value="1"/>
</dbReference>
<dbReference type="CDD" id="cd00067">
    <property type="entry name" value="GAL4"/>
    <property type="match status" value="1"/>
</dbReference>
<feature type="compositionally biased region" description="Gly residues" evidence="4">
    <location>
        <begin position="1087"/>
        <end position="1099"/>
    </location>
</feature>
<feature type="compositionally biased region" description="Polar residues" evidence="4">
    <location>
        <begin position="342"/>
        <end position="354"/>
    </location>
</feature>
<comment type="caution">
    <text evidence="6">The sequence shown here is derived from an EMBL/GenBank/DDBJ whole genome shotgun (WGS) entry which is preliminary data.</text>
</comment>
<dbReference type="PROSITE" id="PS00463">
    <property type="entry name" value="ZN2_CY6_FUNGAL_1"/>
    <property type="match status" value="1"/>
</dbReference>
<evidence type="ECO:0000256" key="2">
    <source>
        <dbReference type="ARBA" id="ARBA00022723"/>
    </source>
</evidence>
<dbReference type="CDD" id="cd12148">
    <property type="entry name" value="fungal_TF_MHR"/>
    <property type="match status" value="1"/>
</dbReference>
<feature type="compositionally biased region" description="Gly residues" evidence="4">
    <location>
        <begin position="205"/>
        <end position="215"/>
    </location>
</feature>
<gene>
    <name evidence="6" type="ORF">EHS25_003143</name>
</gene>
<dbReference type="Pfam" id="PF00172">
    <property type="entry name" value="Zn_clus"/>
    <property type="match status" value="1"/>
</dbReference>
<evidence type="ECO:0000256" key="3">
    <source>
        <dbReference type="ARBA" id="ARBA00023242"/>
    </source>
</evidence>
<dbReference type="SUPFAM" id="SSF57701">
    <property type="entry name" value="Zn2/Cys6 DNA-binding domain"/>
    <property type="match status" value="1"/>
</dbReference>
<feature type="compositionally biased region" description="Pro residues" evidence="4">
    <location>
        <begin position="75"/>
        <end position="88"/>
    </location>
</feature>
<sequence>MSPAHDRHRSTNIPPISPAGVGALGLIHPTPPTDHRIFDSGDMYPSGGPGPPAGVGRPAMSGPSASDFPQHSQAPLPPHFGPIPPYAPTLPQLEQYGHGGGYPPPYAPRPPLPPVGYAQPYGTQPGPSTRGSPTYPPIPPGSGGSPPRIGQYMAPGPNAAGSTQSTGVDGWQRLPSQPRDDAGTARSRRSTVSRTTDEDAIQGTSGTGGAGGAGGDTISDAELSRPSTAEKKKDGVRIQLPGDDGSPLKVEPGEDLDDEDKLDHRKRKRNRTIRSCVPCHNHKRKCDRRRPCGRCTALGLTGTCVYEVDEARDMNDPDVAESDRLRKRIAELEQVVRELRQRNPSRTSAPSSSLPVEAESAESDRGGDSKKRRVIVDRFARFKMDEAAMAEVAAAAAAGDDAGSQPKDYRAEPYQTHQLPGEEIVYDRIGRKTFLGAPAGKSMLRRLRELMSENTAPGREEELVAVPEDLAFTGWFPDTRKTFPFTTIWSHENFSGEIIGLLPNKEQAELLLESWRDEVCAFFLAWHVPTLEAEYRRFFAMTTAEKMGVPLSCLSLYLMICSLGCVMRASKSEIFGHPNREVAKQAQQAGVSLKDPKDLTCSRLQSELYLSAAYQALRLCSFMSNPTIYTIQTQILMNIYLLNSERAADGWAQTGSLIRQCVAMGLHVDPASLDPRISMRDAEVRRRIWWSVAGLDALFCVSFGRPSAINFYTTNLPQDRTDDNLSDAPGSALSQLPPSNVLRNETTDVTYHAAYFQLTIPSFELLDRIFRVDWKYSRSSIYGWFSKPPQGIDHPRSFEETHTYEDAIRLAKDVFSWYAHIPRGMRFEPDEDTPESLLRSRSTLRINQTLGLCMKTFMIVLILHRPYLRVDPDAYPESAEICFKAAHTLLTAYTVGTMVKASIFWSWWTMSFRAFHAGAVVAFLAIRQPGTDFAKKCLSDLRGTIAIFEDRIASWNAAHPVQADLCNGLVKLDKLATERCHPIGYESPLPEYKPTPLSQIKGFPIMSSTSPSSTTFSYGPNNDSHRRPGENPYLGVYQVPPEEGTMFAGDGFNGPESFALPQVGPARKVVADLTSDLGLHVRDQDGGGRAAGTGWGGDADAGPDGALRSEGVITTGKEPPQRGGGMMSQLSNRKIVVDSYSVVQLHAPHRCGDCLLGALHKRDLATLQADFSPSVRTKNAAAIAT</sequence>
<dbReference type="InterPro" id="IPR050613">
    <property type="entry name" value="Sec_Metabolite_Reg"/>
</dbReference>
<accession>A0A427Y872</accession>
<dbReference type="SMART" id="SM00906">
    <property type="entry name" value="Fungal_trans"/>
    <property type="match status" value="1"/>
</dbReference>
<dbReference type="GO" id="GO:0003677">
    <property type="term" value="F:DNA binding"/>
    <property type="evidence" value="ECO:0007669"/>
    <property type="project" value="InterPro"/>
</dbReference>
<dbReference type="STRING" id="1890683.A0A427Y872"/>
<keyword evidence="2" id="KW-0479">Metal-binding</keyword>
<evidence type="ECO:0000313" key="7">
    <source>
        <dbReference type="Proteomes" id="UP000279259"/>
    </source>
</evidence>
<dbReference type="Gene3D" id="4.10.240.10">
    <property type="entry name" value="Zn(2)-C6 fungal-type DNA-binding domain"/>
    <property type="match status" value="1"/>
</dbReference>
<dbReference type="PANTHER" id="PTHR31001">
    <property type="entry name" value="UNCHARACTERIZED TRANSCRIPTIONAL REGULATORY PROTEIN"/>
    <property type="match status" value="1"/>
</dbReference>
<feature type="compositionally biased region" description="Pro residues" evidence="4">
    <location>
        <begin position="102"/>
        <end position="114"/>
    </location>
</feature>
<dbReference type="GO" id="GO:0008270">
    <property type="term" value="F:zinc ion binding"/>
    <property type="evidence" value="ECO:0007669"/>
    <property type="project" value="InterPro"/>
</dbReference>
<dbReference type="InterPro" id="IPR007219">
    <property type="entry name" value="XnlR_reg_dom"/>
</dbReference>
<dbReference type="GO" id="GO:0000981">
    <property type="term" value="F:DNA-binding transcription factor activity, RNA polymerase II-specific"/>
    <property type="evidence" value="ECO:0007669"/>
    <property type="project" value="InterPro"/>
</dbReference>
<dbReference type="PROSITE" id="PS50048">
    <property type="entry name" value="ZN2_CY6_FUNGAL_2"/>
    <property type="match status" value="1"/>
</dbReference>
<dbReference type="EMBL" id="RSCD01000017">
    <property type="protein sequence ID" value="RSH87234.1"/>
    <property type="molecule type" value="Genomic_DNA"/>
</dbReference>
<dbReference type="AlphaFoldDB" id="A0A427Y872"/>
<dbReference type="GO" id="GO:0005634">
    <property type="term" value="C:nucleus"/>
    <property type="evidence" value="ECO:0007669"/>
    <property type="project" value="UniProtKB-SubCell"/>
</dbReference>
<dbReference type="SMART" id="SM00066">
    <property type="entry name" value="GAL4"/>
    <property type="match status" value="1"/>
</dbReference>
<feature type="region of interest" description="Disordered" evidence="4">
    <location>
        <begin position="1"/>
        <end position="267"/>
    </location>
</feature>
<evidence type="ECO:0000256" key="1">
    <source>
        <dbReference type="ARBA" id="ARBA00004123"/>
    </source>
</evidence>
<protein>
    <recommendedName>
        <fullName evidence="5">Zn(2)-C6 fungal-type domain-containing protein</fullName>
    </recommendedName>
</protein>
<dbReference type="OrthoDB" id="2269373at2759"/>
<dbReference type="Proteomes" id="UP000279259">
    <property type="component" value="Unassembled WGS sequence"/>
</dbReference>
<comment type="subcellular location">
    <subcellularLocation>
        <location evidence="1">Nucleus</location>
    </subcellularLocation>
</comment>
<evidence type="ECO:0000313" key="6">
    <source>
        <dbReference type="EMBL" id="RSH87234.1"/>
    </source>
</evidence>
<evidence type="ECO:0000256" key="4">
    <source>
        <dbReference type="SAM" id="MobiDB-lite"/>
    </source>
</evidence>
<name>A0A427Y872_9TREE</name>
<feature type="region of interest" description="Disordered" evidence="4">
    <location>
        <begin position="338"/>
        <end position="369"/>
    </location>
</feature>
<organism evidence="6 7">
    <name type="scientific">Saitozyma podzolica</name>
    <dbReference type="NCBI Taxonomy" id="1890683"/>
    <lineage>
        <taxon>Eukaryota</taxon>
        <taxon>Fungi</taxon>
        <taxon>Dikarya</taxon>
        <taxon>Basidiomycota</taxon>
        <taxon>Agaricomycotina</taxon>
        <taxon>Tremellomycetes</taxon>
        <taxon>Tremellales</taxon>
        <taxon>Trimorphomycetaceae</taxon>
        <taxon>Saitozyma</taxon>
    </lineage>
</organism>
<proteinExistence type="predicted"/>
<feature type="compositionally biased region" description="Basic residues" evidence="4">
    <location>
        <begin position="1"/>
        <end position="10"/>
    </location>
</feature>
<dbReference type="GO" id="GO:0006351">
    <property type="term" value="P:DNA-templated transcription"/>
    <property type="evidence" value="ECO:0007669"/>
    <property type="project" value="InterPro"/>
</dbReference>
<dbReference type="InterPro" id="IPR036864">
    <property type="entry name" value="Zn2-C6_fun-type_DNA-bd_sf"/>
</dbReference>
<reference evidence="6 7" key="1">
    <citation type="submission" date="2018-11" db="EMBL/GenBank/DDBJ databases">
        <title>Genome sequence of Saitozyma podzolica DSM 27192.</title>
        <authorList>
            <person name="Aliyu H."/>
            <person name="Gorte O."/>
            <person name="Ochsenreither K."/>
        </authorList>
    </citation>
    <scope>NUCLEOTIDE SEQUENCE [LARGE SCALE GENOMIC DNA]</scope>
    <source>
        <strain evidence="6 7">DSM 27192</strain>
    </source>
</reference>
<evidence type="ECO:0000259" key="5">
    <source>
        <dbReference type="PROSITE" id="PS50048"/>
    </source>
</evidence>